<keyword evidence="4 5" id="KW-0472">Membrane</keyword>
<feature type="transmembrane region" description="Helical" evidence="5">
    <location>
        <begin position="103"/>
        <end position="125"/>
    </location>
</feature>
<accession>A0A3Q9BPT4</accession>
<dbReference type="AlphaFoldDB" id="A0A3Q9BPT4"/>
<evidence type="ECO:0000313" key="7">
    <source>
        <dbReference type="Proteomes" id="UP000275663"/>
    </source>
</evidence>
<dbReference type="SUPFAM" id="SSF161084">
    <property type="entry name" value="MAPEG domain-like"/>
    <property type="match status" value="1"/>
</dbReference>
<dbReference type="InterPro" id="IPR001129">
    <property type="entry name" value="Membr-assoc_MAPEG"/>
</dbReference>
<dbReference type="GO" id="GO:0004602">
    <property type="term" value="F:glutathione peroxidase activity"/>
    <property type="evidence" value="ECO:0007669"/>
    <property type="project" value="TreeGrafter"/>
</dbReference>
<dbReference type="PANTHER" id="PTHR10250:SF15">
    <property type="entry name" value="MICROSOMAL GLUTATHIONE S-TRANSFERASE-RELATED"/>
    <property type="match status" value="1"/>
</dbReference>
<keyword evidence="7" id="KW-1185">Reference proteome</keyword>
<organism evidence="6 7">
    <name type="scientific">Undibacterium parvum</name>
    <dbReference type="NCBI Taxonomy" id="401471"/>
    <lineage>
        <taxon>Bacteria</taxon>
        <taxon>Pseudomonadati</taxon>
        <taxon>Pseudomonadota</taxon>
        <taxon>Betaproteobacteria</taxon>
        <taxon>Burkholderiales</taxon>
        <taxon>Oxalobacteraceae</taxon>
        <taxon>Undibacterium</taxon>
    </lineage>
</organism>
<evidence type="ECO:0000313" key="6">
    <source>
        <dbReference type="EMBL" id="AZP11756.1"/>
    </source>
</evidence>
<evidence type="ECO:0000256" key="1">
    <source>
        <dbReference type="ARBA" id="ARBA00004141"/>
    </source>
</evidence>
<dbReference type="Pfam" id="PF01124">
    <property type="entry name" value="MAPEG"/>
    <property type="match status" value="1"/>
</dbReference>
<dbReference type="Proteomes" id="UP000275663">
    <property type="component" value="Chromosome"/>
</dbReference>
<keyword evidence="3 5" id="KW-1133">Transmembrane helix</keyword>
<dbReference type="InterPro" id="IPR050997">
    <property type="entry name" value="MAPEG"/>
</dbReference>
<dbReference type="GO" id="GO:0016020">
    <property type="term" value="C:membrane"/>
    <property type="evidence" value="ECO:0007669"/>
    <property type="project" value="UniProtKB-SubCell"/>
</dbReference>
<reference evidence="6 7" key="1">
    <citation type="journal article" date="2011" name="Int. J. Syst. Evol. Microbiol.">
        <title>Description of Undibacterium oligocarboniphilum sp. nov., isolated from purified water, and Undibacterium pigrum strain CCUG 49012 as the type strain of Undibacterium parvum sp. nov., and emended descriptions of the genus Undibacterium and the species Undibacterium pigrum.</title>
        <authorList>
            <person name="Eder W."/>
            <person name="Wanner G."/>
            <person name="Ludwig W."/>
            <person name="Busse H.J."/>
            <person name="Ziemke-Kageler F."/>
            <person name="Lang E."/>
        </authorList>
    </citation>
    <scope>NUCLEOTIDE SEQUENCE [LARGE SCALE GENOMIC DNA]</scope>
    <source>
        <strain evidence="6 7">DSM 23061</strain>
    </source>
</reference>
<gene>
    <name evidence="6" type="ORF">EJN92_06955</name>
</gene>
<sequence>MQFLWTSWVTVATLCMYFWIIVKVGKARIKYQVLAPSVDGPPEFLRSLRVQMNTVEQLIFFFPALWLCAYCLNDQFAALLGVVWIIGRIWYALSYYREAAKRAAGFSIATFASVTLLLGAVYGLLR</sequence>
<protein>
    <submittedName>
        <fullName evidence="6">MAPEG family protein</fullName>
    </submittedName>
</protein>
<name>A0A3Q9BPT4_9BURK</name>
<evidence type="ECO:0000256" key="4">
    <source>
        <dbReference type="ARBA" id="ARBA00023136"/>
    </source>
</evidence>
<proteinExistence type="predicted"/>
<feature type="transmembrane region" description="Helical" evidence="5">
    <location>
        <begin position="6"/>
        <end position="22"/>
    </location>
</feature>
<dbReference type="PANTHER" id="PTHR10250">
    <property type="entry name" value="MICROSOMAL GLUTATHIONE S-TRANSFERASE"/>
    <property type="match status" value="1"/>
</dbReference>
<evidence type="ECO:0000256" key="2">
    <source>
        <dbReference type="ARBA" id="ARBA00022692"/>
    </source>
</evidence>
<dbReference type="GO" id="GO:0006691">
    <property type="term" value="P:leukotriene metabolic process"/>
    <property type="evidence" value="ECO:0007669"/>
    <property type="project" value="UniProtKB-ARBA"/>
</dbReference>
<feature type="transmembrane region" description="Helical" evidence="5">
    <location>
        <begin position="58"/>
        <end position="91"/>
    </location>
</feature>
<dbReference type="KEGG" id="upv:EJN92_06955"/>
<evidence type="ECO:0000256" key="3">
    <source>
        <dbReference type="ARBA" id="ARBA00022989"/>
    </source>
</evidence>
<dbReference type="GO" id="GO:0004364">
    <property type="term" value="F:glutathione transferase activity"/>
    <property type="evidence" value="ECO:0007669"/>
    <property type="project" value="TreeGrafter"/>
</dbReference>
<dbReference type="InterPro" id="IPR023352">
    <property type="entry name" value="MAPEG-like_dom_sf"/>
</dbReference>
<comment type="subcellular location">
    <subcellularLocation>
        <location evidence="1">Membrane</location>
        <topology evidence="1">Multi-pass membrane protein</topology>
    </subcellularLocation>
</comment>
<keyword evidence="2 5" id="KW-0812">Transmembrane</keyword>
<dbReference type="OrthoDB" id="464934at2"/>
<dbReference type="EMBL" id="CP034464">
    <property type="protein sequence ID" value="AZP11756.1"/>
    <property type="molecule type" value="Genomic_DNA"/>
</dbReference>
<dbReference type="RefSeq" id="WP_126127141.1">
    <property type="nucleotide sequence ID" value="NZ_CP034464.1"/>
</dbReference>
<dbReference type="Gene3D" id="1.20.120.550">
    <property type="entry name" value="Membrane associated eicosanoid/glutathione metabolism-like domain"/>
    <property type="match status" value="1"/>
</dbReference>
<evidence type="ECO:0000256" key="5">
    <source>
        <dbReference type="SAM" id="Phobius"/>
    </source>
</evidence>